<dbReference type="Gene3D" id="2.30.30.780">
    <property type="match status" value="1"/>
</dbReference>
<dbReference type="Proteomes" id="UP000002384">
    <property type="component" value="Plasmid pP742401"/>
</dbReference>
<evidence type="ECO:0000256" key="1">
    <source>
        <dbReference type="ARBA" id="ARBA00022741"/>
    </source>
</evidence>
<evidence type="ECO:0000256" key="2">
    <source>
        <dbReference type="ARBA" id="ARBA00022840"/>
    </source>
</evidence>
<dbReference type="PANTHER" id="PTHR43788:SF6">
    <property type="entry name" value="DNA HELICASE B"/>
    <property type="match status" value="1"/>
</dbReference>
<dbReference type="HOGENOM" id="CLU_029429_0_0_3"/>
<keyword evidence="3" id="KW-0378">Hydrolase</keyword>
<accession>B7KM70</accession>
<dbReference type="Pfam" id="PF13604">
    <property type="entry name" value="AAA_30"/>
    <property type="match status" value="1"/>
</dbReference>
<proteinExistence type="predicted"/>
<gene>
    <name evidence="3" type="ordered locus">PCC7424_5834</name>
</gene>
<organism evidence="3 4">
    <name type="scientific">Gloeothece citriformis (strain PCC 7424)</name>
    <name type="common">Cyanothece sp. (strain PCC 7424)</name>
    <dbReference type="NCBI Taxonomy" id="65393"/>
    <lineage>
        <taxon>Bacteria</taxon>
        <taxon>Bacillati</taxon>
        <taxon>Cyanobacteriota</taxon>
        <taxon>Cyanophyceae</taxon>
        <taxon>Oscillatoriophycideae</taxon>
        <taxon>Chroococcales</taxon>
        <taxon>Aphanothecaceae</taxon>
        <taxon>Gloeothece</taxon>
        <taxon>Gloeothece citriformis</taxon>
    </lineage>
</organism>
<dbReference type="SUPFAM" id="SSF52540">
    <property type="entry name" value="P-loop containing nucleoside triphosphate hydrolases"/>
    <property type="match status" value="1"/>
</dbReference>
<dbReference type="AlphaFoldDB" id="B7KM70"/>
<dbReference type="InterPro" id="IPR027417">
    <property type="entry name" value="P-loop_NTPase"/>
</dbReference>
<protein>
    <submittedName>
        <fullName evidence="3">DNA helicase, putative</fullName>
    </submittedName>
</protein>
<evidence type="ECO:0000313" key="4">
    <source>
        <dbReference type="Proteomes" id="UP000002384"/>
    </source>
</evidence>
<dbReference type="PANTHER" id="PTHR43788">
    <property type="entry name" value="DNA2/NAM7 HELICASE FAMILY MEMBER"/>
    <property type="match status" value="1"/>
</dbReference>
<keyword evidence="1" id="KW-0547">Nucleotide-binding</keyword>
<keyword evidence="3" id="KW-0347">Helicase</keyword>
<dbReference type="RefSeq" id="WP_012599789.1">
    <property type="nucleotide sequence ID" value="NC_011738.1"/>
</dbReference>
<geneLocation type="plasmid" evidence="3 4">
    <name>pP742401</name>
</geneLocation>
<dbReference type="GO" id="GO:0005524">
    <property type="term" value="F:ATP binding"/>
    <property type="evidence" value="ECO:0007669"/>
    <property type="project" value="UniProtKB-KW"/>
</dbReference>
<keyword evidence="4" id="KW-1185">Reference proteome</keyword>
<dbReference type="KEGG" id="cyc:PCC7424_5834"/>
<sequence>MLQTSMSYEGFHESSHPPTQLFYRFQFPLTKQQRKALFKLWQFVHSDECFFLVKGYAGTGKSTIIFALLAELQRLGSQIVLCAPTNKAVNILSAIAVSNNVFIPTMTIHQLLGLGVRNLNGEKVLTQTGPSSLHLYNLVILDECSMVNRELWKYIQAAFEQSFCLKKRQLIAMGDPAQLNPIGELSSPSFSISNRVCLNEVVRQGQSPLLDFITGWRTALSNKELLVPTSMYDPLNKQGAFKVGRDRIISYGIRKIERYFDKDPDRFRILCYSNIQVGNYNRRIRQAIYGSHSNQFIPGERLITKSPVVAPDGKTILLPTSTEFTVTGTTPTQYYGYQAWALTIACEGGTKQIYTLDKNEENRFQKTLQSLLEKAKANPYFWRKYYQFKEDIFAQVTNCYALTVHNSQGSTFTEGAVDGDDIHKRLYVGEESRKFKEKEFLRLWYVASSRFRKRLLFCRKSA</sequence>
<reference evidence="4" key="1">
    <citation type="journal article" date="2011" name="MBio">
        <title>Novel metabolic attributes of the genus Cyanothece, comprising a group of unicellular nitrogen-fixing Cyanobacteria.</title>
        <authorList>
            <person name="Bandyopadhyay A."/>
            <person name="Elvitigala T."/>
            <person name="Welsh E."/>
            <person name="Stockel J."/>
            <person name="Liberton M."/>
            <person name="Min H."/>
            <person name="Sherman L.A."/>
            <person name="Pakrasi H.B."/>
        </authorList>
    </citation>
    <scope>NUCLEOTIDE SEQUENCE [LARGE SCALE GENOMIC DNA]</scope>
    <source>
        <strain evidence="4">PCC 7424</strain>
        <plasmid evidence="4">pP742401</plasmid>
    </source>
</reference>
<keyword evidence="2" id="KW-0067">ATP-binding</keyword>
<evidence type="ECO:0000313" key="3">
    <source>
        <dbReference type="EMBL" id="ACK73892.1"/>
    </source>
</evidence>
<dbReference type="EMBL" id="CP001292">
    <property type="protein sequence ID" value="ACK73892.1"/>
    <property type="molecule type" value="Genomic_DNA"/>
</dbReference>
<dbReference type="Gene3D" id="3.40.50.300">
    <property type="entry name" value="P-loop containing nucleotide triphosphate hydrolases"/>
    <property type="match status" value="2"/>
</dbReference>
<dbReference type="GO" id="GO:0003678">
    <property type="term" value="F:DNA helicase activity"/>
    <property type="evidence" value="ECO:0007669"/>
    <property type="project" value="UniProtKB-ARBA"/>
</dbReference>
<dbReference type="InterPro" id="IPR050534">
    <property type="entry name" value="Coronavir_polyprotein_1ab"/>
</dbReference>
<name>B7KM70_GLOC7</name>
<dbReference type="eggNOG" id="COG0507">
    <property type="taxonomic scope" value="Bacteria"/>
</dbReference>
<keyword evidence="3" id="KW-0614">Plasmid</keyword>